<dbReference type="SUPFAM" id="SSF52490">
    <property type="entry name" value="Tubulin nucleotide-binding domain-like"/>
    <property type="match status" value="1"/>
</dbReference>
<proteinExistence type="inferred from homology"/>
<dbReference type="STRING" id="5762.D2VRQ0"/>
<dbReference type="SMART" id="SM00865">
    <property type="entry name" value="Tubulin_C"/>
    <property type="match status" value="1"/>
</dbReference>
<feature type="domain" description="Tubulin/FtsZ 2-layer sandwich" evidence="7">
    <location>
        <begin position="72"/>
        <end position="197"/>
    </location>
</feature>
<comment type="similarity">
    <text evidence="1">Belongs to the tubulin family.</text>
</comment>
<accession>D2VRQ0</accession>
<dbReference type="InterPro" id="IPR018316">
    <property type="entry name" value="Tubulin/FtsZ_2-layer-sand-dom"/>
</dbReference>
<reference evidence="8 9" key="1">
    <citation type="journal article" date="2010" name="Cell">
        <title>The genome of Naegleria gruberi illuminates early eukaryotic versatility.</title>
        <authorList>
            <person name="Fritz-Laylin L.K."/>
            <person name="Prochnik S.E."/>
            <person name="Ginger M.L."/>
            <person name="Dacks J.B."/>
            <person name="Carpenter M.L."/>
            <person name="Field M.C."/>
            <person name="Kuo A."/>
            <person name="Paredez A."/>
            <person name="Chapman J."/>
            <person name="Pham J."/>
            <person name="Shu S."/>
            <person name="Neupane R."/>
            <person name="Cipriano M."/>
            <person name="Mancuso J."/>
            <person name="Tu H."/>
            <person name="Salamov A."/>
            <person name="Lindquist E."/>
            <person name="Shapiro H."/>
            <person name="Lucas S."/>
            <person name="Grigoriev I.V."/>
            <person name="Cande W.Z."/>
            <person name="Fulton C."/>
            <person name="Rokhsar D.S."/>
            <person name="Dawson S.C."/>
        </authorList>
    </citation>
    <scope>NUCLEOTIDE SEQUENCE [LARGE SCALE GENOMIC DNA]</scope>
    <source>
        <strain evidence="8 9">NEG-M</strain>
    </source>
</reference>
<dbReference type="InterPro" id="IPR000217">
    <property type="entry name" value="Tubulin"/>
</dbReference>
<organism evidence="9">
    <name type="scientific">Naegleria gruberi</name>
    <name type="common">Amoeba</name>
    <dbReference type="NCBI Taxonomy" id="5762"/>
    <lineage>
        <taxon>Eukaryota</taxon>
        <taxon>Discoba</taxon>
        <taxon>Heterolobosea</taxon>
        <taxon>Tetramitia</taxon>
        <taxon>Eutetramitia</taxon>
        <taxon>Vahlkampfiidae</taxon>
        <taxon>Naegleria</taxon>
    </lineage>
</organism>
<dbReference type="GO" id="GO:0005200">
    <property type="term" value="F:structural constituent of cytoskeleton"/>
    <property type="evidence" value="ECO:0007669"/>
    <property type="project" value="InterPro"/>
</dbReference>
<keyword evidence="5" id="KW-0342">GTP-binding</keyword>
<keyword evidence="4" id="KW-0460">Magnesium</keyword>
<evidence type="ECO:0000256" key="4">
    <source>
        <dbReference type="ARBA" id="ARBA00022842"/>
    </source>
</evidence>
<dbReference type="SUPFAM" id="SSF55307">
    <property type="entry name" value="Tubulin C-terminal domain-like"/>
    <property type="match status" value="1"/>
</dbReference>
<evidence type="ECO:0000313" key="9">
    <source>
        <dbReference type="Proteomes" id="UP000006671"/>
    </source>
</evidence>
<dbReference type="PRINTS" id="PR01163">
    <property type="entry name" value="BETATUBULIN"/>
</dbReference>
<keyword evidence="2" id="KW-0493">Microtubule</keyword>
<keyword evidence="3" id="KW-0547">Nucleotide-binding</keyword>
<evidence type="ECO:0000256" key="2">
    <source>
        <dbReference type="ARBA" id="ARBA00022701"/>
    </source>
</evidence>
<dbReference type="VEuPathDB" id="AmoebaDB:NAEGRDRAFT_88211"/>
<dbReference type="GO" id="GO:0005874">
    <property type="term" value="C:microtubule"/>
    <property type="evidence" value="ECO:0007669"/>
    <property type="project" value="UniProtKB-KW"/>
</dbReference>
<dbReference type="OrthoDB" id="1662883at2759"/>
<evidence type="ECO:0000256" key="6">
    <source>
        <dbReference type="ARBA" id="ARBA00034296"/>
    </source>
</evidence>
<sequence>VSDGVLAPYNSILQLQNLVEFVDYVKFYDNEAVYNICRNKIELEKANLEDVNKVIAQSLCAETCSFRFNGFVNNDMRKLATNMIPFPRIHFLVSSMAPLGKQIKGMDNTDIQLTDIVRQLLVPSHFLASLNPKEGRYYTCSATFRGDFTTSNAENELFRTCIYQSSYFHEWIPNNFQSSYCKVAQQGFKRSGSLLASSSAMSNYLKFTSEEFSKLFRRKAFVNWYLAEGMDEMEFTEAESNVNDVISEYIPYYSYYNDTDEEEGPQPDEMSY</sequence>
<dbReference type="InParanoid" id="D2VRQ0"/>
<protein>
    <submittedName>
        <fullName evidence="8">Beta-tubulin</fullName>
    </submittedName>
</protein>
<dbReference type="GO" id="GO:0003924">
    <property type="term" value="F:GTPase activity"/>
    <property type="evidence" value="ECO:0007669"/>
    <property type="project" value="InterPro"/>
</dbReference>
<dbReference type="EMBL" id="GG738892">
    <property type="protein sequence ID" value="EFC40502.1"/>
    <property type="molecule type" value="Genomic_DNA"/>
</dbReference>
<gene>
    <name evidence="8" type="ORF">NAEGRDRAFT_88211</name>
</gene>
<dbReference type="InterPro" id="IPR023123">
    <property type="entry name" value="Tubulin_C"/>
</dbReference>
<dbReference type="Proteomes" id="UP000006671">
    <property type="component" value="Unassembled WGS sequence"/>
</dbReference>
<evidence type="ECO:0000259" key="7">
    <source>
        <dbReference type="SMART" id="SM00865"/>
    </source>
</evidence>
<evidence type="ECO:0000256" key="5">
    <source>
        <dbReference type="ARBA" id="ARBA00023134"/>
    </source>
</evidence>
<dbReference type="AlphaFoldDB" id="D2VRQ0"/>
<dbReference type="InterPro" id="IPR036525">
    <property type="entry name" value="Tubulin/FtsZ_GTPase_sf"/>
</dbReference>
<dbReference type="GO" id="GO:0005525">
    <property type="term" value="F:GTP binding"/>
    <property type="evidence" value="ECO:0007669"/>
    <property type="project" value="UniProtKB-KW"/>
</dbReference>
<dbReference type="Gene3D" id="1.10.287.600">
    <property type="entry name" value="Helix hairpin bin"/>
    <property type="match status" value="1"/>
</dbReference>
<dbReference type="PRINTS" id="PR01161">
    <property type="entry name" value="TUBULIN"/>
</dbReference>
<dbReference type="eggNOG" id="KOG1375">
    <property type="taxonomic scope" value="Eukaryota"/>
</dbReference>
<dbReference type="InterPro" id="IPR002453">
    <property type="entry name" value="Beta_tubulin"/>
</dbReference>
<evidence type="ECO:0000256" key="1">
    <source>
        <dbReference type="ARBA" id="ARBA00009636"/>
    </source>
</evidence>
<keyword evidence="9" id="KW-1185">Reference proteome</keyword>
<dbReference type="GO" id="GO:0007017">
    <property type="term" value="P:microtubule-based process"/>
    <property type="evidence" value="ECO:0007669"/>
    <property type="project" value="InterPro"/>
</dbReference>
<name>D2VRQ0_NAEGR</name>
<dbReference type="Gene3D" id="3.30.1330.20">
    <property type="entry name" value="Tubulin/FtsZ, C-terminal domain"/>
    <property type="match status" value="1"/>
</dbReference>
<dbReference type="GeneID" id="8853785"/>
<dbReference type="KEGG" id="ngr:NAEGRDRAFT_88211"/>
<dbReference type="RefSeq" id="XP_002673246.1">
    <property type="nucleotide sequence ID" value="XM_002673200.1"/>
</dbReference>
<feature type="non-terminal residue" evidence="8">
    <location>
        <position position="1"/>
    </location>
</feature>
<evidence type="ECO:0000256" key="3">
    <source>
        <dbReference type="ARBA" id="ARBA00022741"/>
    </source>
</evidence>
<dbReference type="Pfam" id="PF03953">
    <property type="entry name" value="Tubulin_C"/>
    <property type="match status" value="1"/>
</dbReference>
<evidence type="ECO:0000313" key="8">
    <source>
        <dbReference type="EMBL" id="EFC40502.1"/>
    </source>
</evidence>
<dbReference type="InterPro" id="IPR037103">
    <property type="entry name" value="Tubulin/FtsZ-like_C"/>
</dbReference>
<dbReference type="PANTHER" id="PTHR11588">
    <property type="entry name" value="TUBULIN"/>
    <property type="match status" value="1"/>
</dbReference>
<dbReference type="Gene3D" id="3.40.50.1440">
    <property type="entry name" value="Tubulin/FtsZ, GTPase domain"/>
    <property type="match status" value="1"/>
</dbReference>
<dbReference type="InterPro" id="IPR008280">
    <property type="entry name" value="Tub_FtsZ_C"/>
</dbReference>
<comment type="function">
    <text evidence="6">Tubulin is the major constituent of microtubules, a cylinder consisting of laterally associated linear protofilaments composed of alpha- and beta-tubulin heterodimers. Microtubules grow by the addition of GTP-tubulin dimers to the microtubule end, where a stabilizing cap forms. Below the cap, tubulin dimers are in GDP-bound state, owing to GTPase activity of alpha-tubulin.</text>
</comment>